<evidence type="ECO:0000256" key="3">
    <source>
        <dbReference type="ARBA" id="ARBA00023125"/>
    </source>
</evidence>
<dbReference type="InterPro" id="IPR010998">
    <property type="entry name" value="Integrase_recombinase_N"/>
</dbReference>
<dbReference type="InterPro" id="IPR013762">
    <property type="entry name" value="Integrase-like_cat_sf"/>
</dbReference>
<evidence type="ECO:0000259" key="7">
    <source>
        <dbReference type="PROSITE" id="PS51900"/>
    </source>
</evidence>
<evidence type="ECO:0000259" key="6">
    <source>
        <dbReference type="PROSITE" id="PS51898"/>
    </source>
</evidence>
<keyword evidence="3 5" id="KW-0238">DNA-binding</keyword>
<dbReference type="InterPro" id="IPR011010">
    <property type="entry name" value="DNA_brk_join_enz"/>
</dbReference>
<dbReference type="RefSeq" id="WP_345678141.1">
    <property type="nucleotide sequence ID" value="NZ_BAABHS010000019.1"/>
</dbReference>
<dbReference type="SUPFAM" id="SSF56349">
    <property type="entry name" value="DNA breaking-rejoining enzymes"/>
    <property type="match status" value="1"/>
</dbReference>
<dbReference type="PANTHER" id="PTHR30629">
    <property type="entry name" value="PROPHAGE INTEGRASE"/>
    <property type="match status" value="1"/>
</dbReference>
<evidence type="ECO:0000313" key="8">
    <source>
        <dbReference type="EMBL" id="GAA4978092.1"/>
    </source>
</evidence>
<keyword evidence="9" id="KW-1185">Reference proteome</keyword>
<dbReference type="PANTHER" id="PTHR30629:SF2">
    <property type="entry name" value="PROPHAGE INTEGRASE INTS-RELATED"/>
    <property type="match status" value="1"/>
</dbReference>
<dbReference type="Pfam" id="PF00589">
    <property type="entry name" value="Phage_integrase"/>
    <property type="match status" value="1"/>
</dbReference>
<keyword evidence="2" id="KW-0229">DNA integration</keyword>
<comment type="caution">
    <text evidence="8">The sequence shown here is derived from an EMBL/GenBank/DDBJ whole genome shotgun (WGS) entry which is preliminary data.</text>
</comment>
<organism evidence="8 9">
    <name type="scientific">Yinghuangia aomiensis</name>
    <dbReference type="NCBI Taxonomy" id="676205"/>
    <lineage>
        <taxon>Bacteria</taxon>
        <taxon>Bacillati</taxon>
        <taxon>Actinomycetota</taxon>
        <taxon>Actinomycetes</taxon>
        <taxon>Kitasatosporales</taxon>
        <taxon>Streptomycetaceae</taxon>
        <taxon>Yinghuangia</taxon>
    </lineage>
</organism>
<dbReference type="Gene3D" id="1.10.150.130">
    <property type="match status" value="1"/>
</dbReference>
<dbReference type="Proteomes" id="UP001500466">
    <property type="component" value="Unassembled WGS sequence"/>
</dbReference>
<dbReference type="InterPro" id="IPR002104">
    <property type="entry name" value="Integrase_catalytic"/>
</dbReference>
<evidence type="ECO:0000256" key="4">
    <source>
        <dbReference type="ARBA" id="ARBA00023172"/>
    </source>
</evidence>
<name>A0ABP9HU15_9ACTN</name>
<dbReference type="InterPro" id="IPR044068">
    <property type="entry name" value="CB"/>
</dbReference>
<sequence length="392" mass="43462">MAERRSRGDGGLHWDESRKRWIASVTLGFDGRGKRIVKKGSGRTKTEAKNKLKEVLRDHEDGLAIAPEGFTVANAVRDFLDHGQGDVSDSTKAKNLSLCENHVFPLLGAYKLRDLTAGHVDKWLADRAPKLSTRSLQAVHSILNRAIKRAMARDKVKRNVVALCSIPAGRAGRRSKSLTLRQVKAVLKSARRHRMYAYVVLALVTGARTEELRALLWDNVDLVGDPKADPPVPPHIAVWRSVRVGGDTKTRKSRRTLALSTLGVQALMYQREQQGWERVAAGDKWKEAGVVFATRLGGEMDASNVRRDFRNAIKGAPEINPNDWTPRELRHSFVSLLSDSGMSVDEISKLVGHSNSTVTEEVYRHQIRPVIQTGAVAMDGIFGDDPEVNPKP</sequence>
<proteinExistence type="inferred from homology"/>
<dbReference type="PROSITE" id="PS51900">
    <property type="entry name" value="CB"/>
    <property type="match status" value="1"/>
</dbReference>
<dbReference type="CDD" id="cd01189">
    <property type="entry name" value="INT_ICEBs1_C_like"/>
    <property type="match status" value="1"/>
</dbReference>
<reference evidence="9" key="1">
    <citation type="journal article" date="2019" name="Int. J. Syst. Evol. Microbiol.">
        <title>The Global Catalogue of Microorganisms (GCM) 10K type strain sequencing project: providing services to taxonomists for standard genome sequencing and annotation.</title>
        <authorList>
            <consortium name="The Broad Institute Genomics Platform"/>
            <consortium name="The Broad Institute Genome Sequencing Center for Infectious Disease"/>
            <person name="Wu L."/>
            <person name="Ma J."/>
        </authorList>
    </citation>
    <scope>NUCLEOTIDE SEQUENCE [LARGE SCALE GENOMIC DNA]</scope>
    <source>
        <strain evidence="9">JCM 17986</strain>
    </source>
</reference>
<comment type="similarity">
    <text evidence="1">Belongs to the 'phage' integrase family.</text>
</comment>
<feature type="domain" description="Tyr recombinase" evidence="6">
    <location>
        <begin position="173"/>
        <end position="379"/>
    </location>
</feature>
<dbReference type="Gene3D" id="1.10.443.10">
    <property type="entry name" value="Intergrase catalytic core"/>
    <property type="match status" value="1"/>
</dbReference>
<evidence type="ECO:0000256" key="1">
    <source>
        <dbReference type="ARBA" id="ARBA00008857"/>
    </source>
</evidence>
<evidence type="ECO:0000256" key="2">
    <source>
        <dbReference type="ARBA" id="ARBA00022908"/>
    </source>
</evidence>
<evidence type="ECO:0000256" key="5">
    <source>
        <dbReference type="PROSITE-ProRule" id="PRU01248"/>
    </source>
</evidence>
<feature type="domain" description="Core-binding (CB)" evidence="7">
    <location>
        <begin position="70"/>
        <end position="151"/>
    </location>
</feature>
<gene>
    <name evidence="8" type="ORF">GCM10023205_52440</name>
</gene>
<dbReference type="InterPro" id="IPR050808">
    <property type="entry name" value="Phage_Integrase"/>
</dbReference>
<accession>A0ABP9HU15</accession>
<protein>
    <submittedName>
        <fullName evidence="8">Site-specific integrase</fullName>
    </submittedName>
</protein>
<keyword evidence="4" id="KW-0233">DNA recombination</keyword>
<dbReference type="PROSITE" id="PS51898">
    <property type="entry name" value="TYR_RECOMBINASE"/>
    <property type="match status" value="1"/>
</dbReference>
<evidence type="ECO:0000313" key="9">
    <source>
        <dbReference type="Proteomes" id="UP001500466"/>
    </source>
</evidence>
<dbReference type="EMBL" id="BAABHS010000019">
    <property type="protein sequence ID" value="GAA4978092.1"/>
    <property type="molecule type" value="Genomic_DNA"/>
</dbReference>